<comment type="caution">
    <text evidence="3">The sequence shown here is derived from an EMBL/GenBank/DDBJ whole genome shotgun (WGS) entry which is preliminary data.</text>
</comment>
<feature type="transmembrane region" description="Helical" evidence="2">
    <location>
        <begin position="491"/>
        <end position="513"/>
    </location>
</feature>
<feature type="transmembrane region" description="Helical" evidence="2">
    <location>
        <begin position="525"/>
        <end position="549"/>
    </location>
</feature>
<evidence type="ECO:0000256" key="1">
    <source>
        <dbReference type="SAM" id="MobiDB-lite"/>
    </source>
</evidence>
<dbReference type="InterPro" id="IPR036770">
    <property type="entry name" value="Ankyrin_rpt-contain_sf"/>
</dbReference>
<evidence type="ECO:0000313" key="3">
    <source>
        <dbReference type="EMBL" id="KAF4613925.1"/>
    </source>
</evidence>
<keyword evidence="4" id="KW-1185">Reference proteome</keyword>
<gene>
    <name evidence="3" type="ORF">D9613_007453</name>
</gene>
<keyword evidence="2" id="KW-0472">Membrane</keyword>
<evidence type="ECO:0000313" key="4">
    <source>
        <dbReference type="Proteomes" id="UP000521872"/>
    </source>
</evidence>
<dbReference type="Gene3D" id="1.25.40.20">
    <property type="entry name" value="Ankyrin repeat-containing domain"/>
    <property type="match status" value="1"/>
</dbReference>
<keyword evidence="2" id="KW-0812">Transmembrane</keyword>
<evidence type="ECO:0000256" key="2">
    <source>
        <dbReference type="SAM" id="Phobius"/>
    </source>
</evidence>
<dbReference type="SMART" id="SM00248">
    <property type="entry name" value="ANK"/>
    <property type="match status" value="3"/>
</dbReference>
<dbReference type="InterPro" id="IPR002110">
    <property type="entry name" value="Ankyrin_rpt"/>
</dbReference>
<keyword evidence="2" id="KW-1133">Transmembrane helix</keyword>
<accession>A0A8H4QML0</accession>
<feature type="compositionally biased region" description="Low complexity" evidence="1">
    <location>
        <begin position="79"/>
        <end position="93"/>
    </location>
</feature>
<sequence length="579" mass="65494">MSLAVPLPVYVEGQIPQSPFDAVLTRICAATEKVYRDSYKITNYASIRRVLDNFVESQKAPTYTEAQKDASASEKDGIQEAQSAQAAQPSTSSNYTPVVPNILDNHIGPRPVSDERILETLKQRIVVELFNSIGREDIESITLLIQNNLVTANTCNTLNCTPLLAAIGSQNGGNLALVITLLDLGADPNQFGSPPFRPTPHPVTRNSVPYELRLRTPLMFSAHIGSLPIVKVLFEPPYNADDALVAPDGQIALRLAVDAGHRHIVEYLPSRRAGGWRRFKVHHALAIKRIKNAAKGIYYFSRFFLWEIPRFFLWSVPKHVVVLPIVKGAKWCWKNRGKFGRWCKEKIRAIPEKVKRGLKNAWVFGTKTMPKAVWKFGTKTLPQAVVNAAKWTWELLTKRIPEAIVDTSKWTWELLTKRIPKAIVDTSKWVWELLTKRIPRAMIIFFKWIWRGVTALGEAVWSVVLKFLSLLHTTFAAIISFLRSVTLKDVLAAFTTLLRSIFIDFPSMVWGWIQQFGEASYRMLKALFGSLGELVWFLGDGIVWTVTYLPKKVWVILKSLFGSLVKGLHEVWVWISPKA</sequence>
<organism evidence="3 4">
    <name type="scientific">Agrocybe pediades</name>
    <dbReference type="NCBI Taxonomy" id="84607"/>
    <lineage>
        <taxon>Eukaryota</taxon>
        <taxon>Fungi</taxon>
        <taxon>Dikarya</taxon>
        <taxon>Basidiomycota</taxon>
        <taxon>Agaricomycotina</taxon>
        <taxon>Agaricomycetes</taxon>
        <taxon>Agaricomycetidae</taxon>
        <taxon>Agaricales</taxon>
        <taxon>Agaricineae</taxon>
        <taxon>Strophariaceae</taxon>
        <taxon>Agrocybe</taxon>
    </lineage>
</organism>
<feature type="region of interest" description="Disordered" evidence="1">
    <location>
        <begin position="62"/>
        <end position="99"/>
    </location>
</feature>
<name>A0A8H4QML0_9AGAR</name>
<dbReference type="AlphaFoldDB" id="A0A8H4QML0"/>
<reference evidence="3 4" key="1">
    <citation type="submission" date="2019-12" db="EMBL/GenBank/DDBJ databases">
        <authorList>
            <person name="Floudas D."/>
            <person name="Bentzer J."/>
            <person name="Ahren D."/>
            <person name="Johansson T."/>
            <person name="Persson P."/>
            <person name="Tunlid A."/>
        </authorList>
    </citation>
    <scope>NUCLEOTIDE SEQUENCE [LARGE SCALE GENOMIC DNA]</scope>
    <source>
        <strain evidence="3 4">CBS 102.39</strain>
    </source>
</reference>
<dbReference type="Proteomes" id="UP000521872">
    <property type="component" value="Unassembled WGS sequence"/>
</dbReference>
<feature type="transmembrane region" description="Helical" evidence="2">
    <location>
        <begin position="459"/>
        <end position="479"/>
    </location>
</feature>
<feature type="compositionally biased region" description="Basic and acidic residues" evidence="1">
    <location>
        <begin position="66"/>
        <end position="78"/>
    </location>
</feature>
<dbReference type="EMBL" id="JAACJL010000045">
    <property type="protein sequence ID" value="KAF4613925.1"/>
    <property type="molecule type" value="Genomic_DNA"/>
</dbReference>
<evidence type="ECO:0008006" key="5">
    <source>
        <dbReference type="Google" id="ProtNLM"/>
    </source>
</evidence>
<protein>
    <recommendedName>
        <fullName evidence="5">Ankyrin</fullName>
    </recommendedName>
</protein>
<dbReference type="SUPFAM" id="SSF48403">
    <property type="entry name" value="Ankyrin repeat"/>
    <property type="match status" value="1"/>
</dbReference>
<proteinExistence type="predicted"/>